<evidence type="ECO:0000313" key="5">
    <source>
        <dbReference type="Proteomes" id="UP000192491"/>
    </source>
</evidence>
<dbReference type="EMBL" id="MTEJ01000418">
    <property type="protein sequence ID" value="OQX03285.1"/>
    <property type="molecule type" value="Genomic_DNA"/>
</dbReference>
<dbReference type="InterPro" id="IPR016032">
    <property type="entry name" value="Sig_transdc_resp-reg_C-effctor"/>
</dbReference>
<evidence type="ECO:0000259" key="3">
    <source>
        <dbReference type="SMART" id="SM00421"/>
    </source>
</evidence>
<name>A0A1Y1QDU4_9GAMM</name>
<dbReference type="SMART" id="SM00421">
    <property type="entry name" value="HTH_LUXR"/>
    <property type="match status" value="1"/>
</dbReference>
<dbReference type="Proteomes" id="UP000192491">
    <property type="component" value="Unassembled WGS sequence"/>
</dbReference>
<evidence type="ECO:0000256" key="1">
    <source>
        <dbReference type="SAM" id="Coils"/>
    </source>
</evidence>
<dbReference type="AlphaFoldDB" id="A0A1Y1QDU4"/>
<keyword evidence="2" id="KW-0812">Transmembrane</keyword>
<feature type="domain" description="HTH luxR-type" evidence="3">
    <location>
        <begin position="114"/>
        <end position="171"/>
    </location>
</feature>
<keyword evidence="2" id="KW-1133">Transmembrane helix</keyword>
<reference evidence="4 5" key="1">
    <citation type="submission" date="2017-01" db="EMBL/GenBank/DDBJ databases">
        <title>Novel large sulfur bacteria in the metagenomes of groundwater-fed chemosynthetic microbial mats in the Lake Huron basin.</title>
        <authorList>
            <person name="Sharrar A.M."/>
            <person name="Flood B.E."/>
            <person name="Bailey J.V."/>
            <person name="Jones D.S."/>
            <person name="Biddanda B."/>
            <person name="Ruberg S.A."/>
            <person name="Marcus D.N."/>
            <person name="Dick G.J."/>
        </authorList>
    </citation>
    <scope>NUCLEOTIDE SEQUENCE [LARGE SCALE GENOMIC DNA]</scope>
    <source>
        <strain evidence="4">A8</strain>
    </source>
</reference>
<keyword evidence="2" id="KW-0472">Membrane</keyword>
<dbReference type="GO" id="GO:0003677">
    <property type="term" value="F:DNA binding"/>
    <property type="evidence" value="ECO:0007669"/>
    <property type="project" value="InterPro"/>
</dbReference>
<feature type="coiled-coil region" evidence="1">
    <location>
        <begin position="69"/>
        <end position="110"/>
    </location>
</feature>
<dbReference type="InterPro" id="IPR000792">
    <property type="entry name" value="Tscrpt_reg_LuxR_C"/>
</dbReference>
<organism evidence="4 5">
    <name type="scientific">Thiothrix lacustris</name>
    <dbReference type="NCBI Taxonomy" id="525917"/>
    <lineage>
        <taxon>Bacteria</taxon>
        <taxon>Pseudomonadati</taxon>
        <taxon>Pseudomonadota</taxon>
        <taxon>Gammaproteobacteria</taxon>
        <taxon>Thiotrichales</taxon>
        <taxon>Thiotrichaceae</taxon>
        <taxon>Thiothrix</taxon>
    </lineage>
</organism>
<proteinExistence type="predicted"/>
<gene>
    <name evidence="4" type="ORF">BWK73_40010</name>
</gene>
<feature type="transmembrane region" description="Helical" evidence="2">
    <location>
        <begin position="7"/>
        <end position="26"/>
    </location>
</feature>
<dbReference type="SUPFAM" id="SSF46894">
    <property type="entry name" value="C-terminal effector domain of the bipartite response regulators"/>
    <property type="match status" value="1"/>
</dbReference>
<protein>
    <submittedName>
        <fullName evidence="4">Helix-turn-helix transcriptional regulator</fullName>
    </submittedName>
</protein>
<evidence type="ECO:0000313" key="4">
    <source>
        <dbReference type="EMBL" id="OQX03285.1"/>
    </source>
</evidence>
<accession>A0A1Y1QDU4</accession>
<dbReference type="GO" id="GO:0006355">
    <property type="term" value="P:regulation of DNA-templated transcription"/>
    <property type="evidence" value="ECO:0007669"/>
    <property type="project" value="InterPro"/>
</dbReference>
<keyword evidence="1" id="KW-0175">Coiled coil</keyword>
<evidence type="ECO:0000256" key="2">
    <source>
        <dbReference type="SAM" id="Phobius"/>
    </source>
</evidence>
<dbReference type="Gene3D" id="1.10.10.10">
    <property type="entry name" value="Winged helix-like DNA-binding domain superfamily/Winged helix DNA-binding domain"/>
    <property type="match status" value="1"/>
</dbReference>
<comment type="caution">
    <text evidence="4">The sequence shown here is derived from an EMBL/GenBank/DDBJ whole genome shotgun (WGS) entry which is preliminary data.</text>
</comment>
<feature type="transmembrane region" description="Helical" evidence="2">
    <location>
        <begin position="38"/>
        <end position="59"/>
    </location>
</feature>
<dbReference type="InterPro" id="IPR036388">
    <property type="entry name" value="WH-like_DNA-bd_sf"/>
</dbReference>
<sequence length="177" mass="20727">MPRTHELLFISLLVIIILLNMRDLYYDYGEYQEGNYSLLSLALEVFVIIASTLGIAFLIHVIHGRMQEVDVLRHQLNTTHKNINELNQNLRQMNDKMRQASRQYSEVIQEQLTTWEFTPSEKEIALLLLKGLSFEEIAGIRDAKEKTVRQQATAIYRKSGLNGRHEFAAWFFEDFLH</sequence>